<dbReference type="Proteomes" id="UP001138681">
    <property type="component" value="Unassembled WGS sequence"/>
</dbReference>
<reference evidence="2" key="1">
    <citation type="submission" date="2021-04" db="EMBL/GenBank/DDBJ databases">
        <authorList>
            <person name="Pira H."/>
            <person name="Risdian C."/>
            <person name="Wink J."/>
        </authorList>
    </citation>
    <scope>NUCLEOTIDE SEQUENCE</scope>
    <source>
        <strain evidence="2">WH158</strain>
    </source>
</reference>
<gene>
    <name evidence="2" type="ORF">KCG46_01110</name>
</gene>
<keyword evidence="1" id="KW-0472">Membrane</keyword>
<evidence type="ECO:0000313" key="3">
    <source>
        <dbReference type="Proteomes" id="UP001138681"/>
    </source>
</evidence>
<name>A0A9X1F157_9SPHN</name>
<keyword evidence="1" id="KW-1133">Transmembrane helix</keyword>
<feature type="transmembrane region" description="Helical" evidence="1">
    <location>
        <begin position="169"/>
        <end position="186"/>
    </location>
</feature>
<sequence>MNNTSNNARSRADLIAAMAEDLTPVRRVKPVEGMLLIAAATVLATVGSIAIHDFWWGLLSGDASGYFLITHGLLLVVGLASAAGVVFSAQPRVGTRGNAPAWSVAMLAIVPVAAIISMISAGGEHLHKGMNDPAAWLCTSSSLIAAVVVAGASILWLRRGAPVSIERSGWLTGIAAGSLGTLAYGITCPVDSLSHVGLWHIAPVVIAAVIGRFAVPPLIRW</sequence>
<evidence type="ECO:0000256" key="1">
    <source>
        <dbReference type="SAM" id="Phobius"/>
    </source>
</evidence>
<dbReference type="AlphaFoldDB" id="A0A9X1F157"/>
<keyword evidence="3" id="KW-1185">Reference proteome</keyword>
<keyword evidence="1" id="KW-0812">Transmembrane</keyword>
<organism evidence="2 3">
    <name type="scientific">Erythrobacter crassostreae</name>
    <dbReference type="NCBI Taxonomy" id="2828328"/>
    <lineage>
        <taxon>Bacteria</taxon>
        <taxon>Pseudomonadati</taxon>
        <taxon>Pseudomonadota</taxon>
        <taxon>Alphaproteobacteria</taxon>
        <taxon>Sphingomonadales</taxon>
        <taxon>Erythrobacteraceae</taxon>
        <taxon>Erythrobacter/Porphyrobacter group</taxon>
        <taxon>Erythrobacter</taxon>
    </lineage>
</organism>
<accession>A0A9X1F157</accession>
<feature type="transmembrane region" description="Helical" evidence="1">
    <location>
        <begin position="68"/>
        <end position="89"/>
    </location>
</feature>
<feature type="transmembrane region" description="Helical" evidence="1">
    <location>
        <begin position="134"/>
        <end position="157"/>
    </location>
</feature>
<proteinExistence type="predicted"/>
<dbReference type="InterPro" id="IPR009495">
    <property type="entry name" value="NrsF"/>
</dbReference>
<dbReference type="RefSeq" id="WP_218403525.1">
    <property type="nucleotide sequence ID" value="NZ_JAGSPC010000001.1"/>
</dbReference>
<dbReference type="EMBL" id="JAGSPC010000001">
    <property type="protein sequence ID" value="MBV7258167.1"/>
    <property type="molecule type" value="Genomic_DNA"/>
</dbReference>
<feature type="transmembrane region" description="Helical" evidence="1">
    <location>
        <begin position="35"/>
        <end position="56"/>
    </location>
</feature>
<protein>
    <submittedName>
        <fullName evidence="2">DUF1109 domain-containing protein</fullName>
    </submittedName>
</protein>
<feature type="transmembrane region" description="Helical" evidence="1">
    <location>
        <begin position="198"/>
        <end position="215"/>
    </location>
</feature>
<dbReference type="Pfam" id="PF06532">
    <property type="entry name" value="NrsF"/>
    <property type="match status" value="1"/>
</dbReference>
<feature type="transmembrane region" description="Helical" evidence="1">
    <location>
        <begin position="101"/>
        <end position="122"/>
    </location>
</feature>
<comment type="caution">
    <text evidence="2">The sequence shown here is derived from an EMBL/GenBank/DDBJ whole genome shotgun (WGS) entry which is preliminary data.</text>
</comment>
<evidence type="ECO:0000313" key="2">
    <source>
        <dbReference type="EMBL" id="MBV7258167.1"/>
    </source>
</evidence>